<name>A0A4R5LQ28_9GAMM</name>
<dbReference type="InterPro" id="IPR029068">
    <property type="entry name" value="Glyas_Bleomycin-R_OHBP_Dase"/>
</dbReference>
<evidence type="ECO:0000259" key="1">
    <source>
        <dbReference type="PROSITE" id="PS51819"/>
    </source>
</evidence>
<evidence type="ECO:0000313" key="2">
    <source>
        <dbReference type="EMBL" id="TDG12609.1"/>
    </source>
</evidence>
<dbReference type="PANTHER" id="PTHR36113:SF1">
    <property type="entry name" value="GLYOXALASE_BLEOMYCIN RESISTANCE PROTEIN_DIOXYGENASE"/>
    <property type="match status" value="1"/>
</dbReference>
<dbReference type="Gene3D" id="3.10.180.10">
    <property type="entry name" value="2,3-Dihydroxybiphenyl 1,2-Dioxygenase, domain 1"/>
    <property type="match status" value="1"/>
</dbReference>
<comment type="caution">
    <text evidence="2">The sequence shown here is derived from an EMBL/GenBank/DDBJ whole genome shotgun (WGS) entry which is preliminary data.</text>
</comment>
<dbReference type="Proteomes" id="UP000295554">
    <property type="component" value="Unassembled WGS sequence"/>
</dbReference>
<accession>A0A4R5LQ28</accession>
<dbReference type="OrthoDB" id="9179860at2"/>
<dbReference type="InterPro" id="IPR037523">
    <property type="entry name" value="VOC_core"/>
</dbReference>
<sequence length="121" mass="13715">MRIEHANITVNNVEASVAFYLQLMGGRVRWEGTNSSGRRAAHIGDDRTYLSLFEAANTSRAPEDYSVTGFNHLGFEVDDLAAYRETLLAMGVEIKGEEDYEPGRRLYFYDPDGIEIELVEY</sequence>
<dbReference type="PANTHER" id="PTHR36113">
    <property type="entry name" value="LYASE, PUTATIVE-RELATED-RELATED"/>
    <property type="match status" value="1"/>
</dbReference>
<dbReference type="EMBL" id="SMSE01000003">
    <property type="protein sequence ID" value="TDG12609.1"/>
    <property type="molecule type" value="Genomic_DNA"/>
</dbReference>
<dbReference type="AlphaFoldDB" id="A0A4R5LQ28"/>
<evidence type="ECO:0000313" key="3">
    <source>
        <dbReference type="Proteomes" id="UP000295554"/>
    </source>
</evidence>
<dbReference type="SUPFAM" id="SSF54593">
    <property type="entry name" value="Glyoxalase/Bleomycin resistance protein/Dihydroxybiphenyl dioxygenase"/>
    <property type="match status" value="1"/>
</dbReference>
<dbReference type="RefSeq" id="WP_133213558.1">
    <property type="nucleotide sequence ID" value="NZ_SMSE01000003.1"/>
</dbReference>
<dbReference type="InterPro" id="IPR051332">
    <property type="entry name" value="Fosfomycin_Res_Enzymes"/>
</dbReference>
<feature type="domain" description="VOC" evidence="1">
    <location>
        <begin position="2"/>
        <end position="121"/>
    </location>
</feature>
<keyword evidence="3" id="KW-1185">Reference proteome</keyword>
<dbReference type="PROSITE" id="PS51819">
    <property type="entry name" value="VOC"/>
    <property type="match status" value="1"/>
</dbReference>
<protein>
    <submittedName>
        <fullName evidence="2">VOC family protein</fullName>
    </submittedName>
</protein>
<dbReference type="Pfam" id="PF00903">
    <property type="entry name" value="Glyoxalase"/>
    <property type="match status" value="1"/>
</dbReference>
<organism evidence="2 3">
    <name type="scientific">Seongchinamella unica</name>
    <dbReference type="NCBI Taxonomy" id="2547392"/>
    <lineage>
        <taxon>Bacteria</taxon>
        <taxon>Pseudomonadati</taxon>
        <taxon>Pseudomonadota</taxon>
        <taxon>Gammaproteobacteria</taxon>
        <taxon>Cellvibrionales</taxon>
        <taxon>Halieaceae</taxon>
        <taxon>Seongchinamella</taxon>
    </lineage>
</organism>
<gene>
    <name evidence="2" type="ORF">E2F43_13540</name>
</gene>
<reference evidence="2 3" key="1">
    <citation type="submission" date="2019-03" db="EMBL/GenBank/DDBJ databases">
        <title>Seongchinamella monodicae gen. nov., sp. nov., a novel member of the Gammaproteobacteria isolated from a tidal mudflat of beach.</title>
        <authorList>
            <person name="Yang H.G."/>
            <person name="Kang J.W."/>
            <person name="Lee S.D."/>
        </authorList>
    </citation>
    <scope>NUCLEOTIDE SEQUENCE [LARGE SCALE GENOMIC DNA]</scope>
    <source>
        <strain evidence="2 3">GH4-78</strain>
    </source>
</reference>
<proteinExistence type="predicted"/>
<dbReference type="InterPro" id="IPR004360">
    <property type="entry name" value="Glyas_Fos-R_dOase_dom"/>
</dbReference>